<feature type="transmembrane region" description="Helical" evidence="6">
    <location>
        <begin position="91"/>
        <end position="110"/>
    </location>
</feature>
<name>A0A326U4B7_THEHA</name>
<reference evidence="7 8" key="1">
    <citation type="submission" date="2018-06" db="EMBL/GenBank/DDBJ databases">
        <title>Genomic Encyclopedia of Archaeal and Bacterial Type Strains, Phase II (KMG-II): from individual species to whole genera.</title>
        <authorList>
            <person name="Goeker M."/>
        </authorList>
    </citation>
    <scope>NUCLEOTIDE SEQUENCE [LARGE SCALE GENOMIC DNA]</scope>
    <source>
        <strain evidence="7 8">ATCC BAA-1881</strain>
    </source>
</reference>
<keyword evidence="8" id="KW-1185">Reference proteome</keyword>
<keyword evidence="2" id="KW-1003">Cell membrane</keyword>
<accession>A0A326U4B7</accession>
<evidence type="ECO:0000256" key="5">
    <source>
        <dbReference type="ARBA" id="ARBA00023136"/>
    </source>
</evidence>
<gene>
    <name evidence="7" type="ORF">EI42_03571</name>
</gene>
<dbReference type="GO" id="GO:0005886">
    <property type="term" value="C:plasma membrane"/>
    <property type="evidence" value="ECO:0007669"/>
    <property type="project" value="UniProtKB-ARBA"/>
</dbReference>
<comment type="caution">
    <text evidence="7">The sequence shown here is derived from an EMBL/GenBank/DDBJ whole genome shotgun (WGS) entry which is preliminary data.</text>
</comment>
<dbReference type="PANTHER" id="PTHR34857">
    <property type="entry name" value="SLL0384 PROTEIN"/>
    <property type="match status" value="1"/>
</dbReference>
<keyword evidence="5 6" id="KW-0472">Membrane</keyword>
<evidence type="ECO:0000256" key="6">
    <source>
        <dbReference type="SAM" id="Phobius"/>
    </source>
</evidence>
<dbReference type="InterPro" id="IPR051611">
    <property type="entry name" value="ECF_transporter_component"/>
</dbReference>
<evidence type="ECO:0000256" key="4">
    <source>
        <dbReference type="ARBA" id="ARBA00022989"/>
    </source>
</evidence>
<dbReference type="Pfam" id="PF02361">
    <property type="entry name" value="CbiQ"/>
    <property type="match status" value="1"/>
</dbReference>
<feature type="transmembrane region" description="Helical" evidence="6">
    <location>
        <begin position="65"/>
        <end position="84"/>
    </location>
</feature>
<evidence type="ECO:0000313" key="8">
    <source>
        <dbReference type="Proteomes" id="UP000248806"/>
    </source>
</evidence>
<proteinExistence type="predicted"/>
<evidence type="ECO:0000256" key="1">
    <source>
        <dbReference type="ARBA" id="ARBA00004141"/>
    </source>
</evidence>
<keyword evidence="4 6" id="KW-1133">Transmembrane helix</keyword>
<evidence type="ECO:0000256" key="2">
    <source>
        <dbReference type="ARBA" id="ARBA00022475"/>
    </source>
</evidence>
<feature type="transmembrane region" description="Helical" evidence="6">
    <location>
        <begin position="130"/>
        <end position="150"/>
    </location>
</feature>
<dbReference type="EMBL" id="QKUF01000012">
    <property type="protein sequence ID" value="PZW27484.1"/>
    <property type="molecule type" value="Genomic_DNA"/>
</dbReference>
<dbReference type="RefSeq" id="WP_170142715.1">
    <property type="nucleotide sequence ID" value="NZ_BIFX01000001.1"/>
</dbReference>
<evidence type="ECO:0000313" key="7">
    <source>
        <dbReference type="EMBL" id="PZW27484.1"/>
    </source>
</evidence>
<feature type="transmembrane region" description="Helical" evidence="6">
    <location>
        <begin position="40"/>
        <end position="59"/>
    </location>
</feature>
<dbReference type="AlphaFoldDB" id="A0A326U4B7"/>
<comment type="subcellular location">
    <subcellularLocation>
        <location evidence="1">Membrane</location>
        <topology evidence="1">Multi-pass membrane protein</topology>
    </subcellularLocation>
</comment>
<organism evidence="7 8">
    <name type="scientific">Thermosporothrix hazakensis</name>
    <dbReference type="NCBI Taxonomy" id="644383"/>
    <lineage>
        <taxon>Bacteria</taxon>
        <taxon>Bacillati</taxon>
        <taxon>Chloroflexota</taxon>
        <taxon>Ktedonobacteria</taxon>
        <taxon>Ktedonobacterales</taxon>
        <taxon>Thermosporotrichaceae</taxon>
        <taxon>Thermosporothrix</taxon>
    </lineage>
</organism>
<feature type="transmembrane region" description="Helical" evidence="6">
    <location>
        <begin position="155"/>
        <end position="177"/>
    </location>
</feature>
<dbReference type="PANTHER" id="PTHR34857:SF2">
    <property type="entry name" value="SLL0384 PROTEIN"/>
    <property type="match status" value="1"/>
</dbReference>
<evidence type="ECO:0000256" key="3">
    <source>
        <dbReference type="ARBA" id="ARBA00022692"/>
    </source>
</evidence>
<protein>
    <submittedName>
        <fullName evidence="7">Energy-coupling factor transporter transmembrane protein EcfT</fullName>
    </submittedName>
</protein>
<dbReference type="InterPro" id="IPR003339">
    <property type="entry name" value="ABC/ECF_trnsptr_transmembrane"/>
</dbReference>
<dbReference type="Proteomes" id="UP000248806">
    <property type="component" value="Unassembled WGS sequence"/>
</dbReference>
<keyword evidence="3 6" id="KW-0812">Transmembrane</keyword>
<dbReference type="CDD" id="cd16914">
    <property type="entry name" value="EcfT"/>
    <property type="match status" value="1"/>
</dbReference>
<sequence length="358" mass="40135">MKSSQVDQDALFLQVPAGRRYVRSFLFTRRIGAPFSELHLLTRILLILCLSLAQLRAINVAPFDPVAACLFWAFSLVIFLGAGMPWRTARFYILLILPALLSIFLSWTLFNPVPGRLTLVNVPVYSGHIVLGFAVWQVIWLAIAGGYFLWRRGLLLGIALATAITLLVTNLWSLPSWPLVSIPFFHPLALYISDQGLLFAFVKVIGYSGMMLATIALVTSSRDAELIGLLRQLRVPQPVVFFVSTVFRALDLALTDYQTIRQAQVARAIHARPSSFIRLLRNLASTAVPMVAVMIRRSSEIGDALQARGYGITQRYEPFYEVQPLRPLDWAALLVCAILLFLTFGPRLHLTTWLLQLL</sequence>
<feature type="transmembrane region" description="Helical" evidence="6">
    <location>
        <begin position="330"/>
        <end position="348"/>
    </location>
</feature>
<feature type="transmembrane region" description="Helical" evidence="6">
    <location>
        <begin position="197"/>
        <end position="218"/>
    </location>
</feature>